<sequence length="354" mass="38593">MRPGVLFTMLNSARIFAAKPAQPMPIQPPPPRPRDPLELLTAMQTGELPCSALQEPLLVLDAHRDWQDAALHTWLRRLPCPVIALGGQDNALSRACDLRLDDAAPLAALAARVRRWPLASTVLVQLLRLQRHLPLEDALQAESLAYATLQGGVEYRRWLQERGTPEPLADDEDGPELLLARDDETLLLTLNRPQRRNSMTVAMRDALNEALALVQADPGITQVQLSARGKCFSTGGELREFGSASDPASAHIIRSLTLPGRQLARVASRVQVQLHGACIGSGIEFPAFAARLIARRDAWFQLPELQYGLIPGAGGTVSIAQRIGAQRLAWMVLSGKRIDADTALAWGLVDAITD</sequence>
<dbReference type="InterPro" id="IPR029045">
    <property type="entry name" value="ClpP/crotonase-like_dom_sf"/>
</dbReference>
<comment type="similarity">
    <text evidence="1">Belongs to the enoyl-CoA hydratase/isomerase family.</text>
</comment>
<dbReference type="EMBL" id="FOFS01000011">
    <property type="protein sequence ID" value="SEQ81704.1"/>
    <property type="molecule type" value="Genomic_DNA"/>
</dbReference>
<dbReference type="PANTHER" id="PTHR11941:SF54">
    <property type="entry name" value="ENOYL-COA HYDRATASE, MITOCHONDRIAL"/>
    <property type="match status" value="1"/>
</dbReference>
<keyword evidence="3" id="KW-1185">Reference proteome</keyword>
<name>A0A1H9J4B7_9GAMM</name>
<gene>
    <name evidence="2" type="ORF">SAMN04488038_11116</name>
</gene>
<evidence type="ECO:0000313" key="2">
    <source>
        <dbReference type="EMBL" id="SEQ81704.1"/>
    </source>
</evidence>
<dbReference type="AlphaFoldDB" id="A0A1H9J4B7"/>
<dbReference type="PANTHER" id="PTHR11941">
    <property type="entry name" value="ENOYL-COA HYDRATASE-RELATED"/>
    <property type="match status" value="1"/>
</dbReference>
<dbReference type="GO" id="GO:0006635">
    <property type="term" value="P:fatty acid beta-oxidation"/>
    <property type="evidence" value="ECO:0007669"/>
    <property type="project" value="TreeGrafter"/>
</dbReference>
<proteinExistence type="inferred from homology"/>
<dbReference type="InterPro" id="IPR001753">
    <property type="entry name" value="Enoyl-CoA_hydra/iso"/>
</dbReference>
<dbReference type="CDD" id="cd06558">
    <property type="entry name" value="crotonase-like"/>
    <property type="match status" value="1"/>
</dbReference>
<dbReference type="Gene3D" id="3.90.226.10">
    <property type="entry name" value="2-enoyl-CoA Hydratase, Chain A, domain 1"/>
    <property type="match status" value="1"/>
</dbReference>
<organism evidence="2 3">
    <name type="scientific">Solimonas aquatica</name>
    <dbReference type="NCBI Taxonomy" id="489703"/>
    <lineage>
        <taxon>Bacteria</taxon>
        <taxon>Pseudomonadati</taxon>
        <taxon>Pseudomonadota</taxon>
        <taxon>Gammaproteobacteria</taxon>
        <taxon>Nevskiales</taxon>
        <taxon>Nevskiaceae</taxon>
        <taxon>Solimonas</taxon>
    </lineage>
</organism>
<dbReference type="SUPFAM" id="SSF52096">
    <property type="entry name" value="ClpP/crotonase"/>
    <property type="match status" value="1"/>
</dbReference>
<protein>
    <submittedName>
        <fullName evidence="2">Enoyl-CoA hydratase/carnithine racemase</fullName>
    </submittedName>
</protein>
<dbReference type="GO" id="GO:0003824">
    <property type="term" value="F:catalytic activity"/>
    <property type="evidence" value="ECO:0007669"/>
    <property type="project" value="UniProtKB-ARBA"/>
</dbReference>
<reference evidence="2 3" key="1">
    <citation type="submission" date="2016-10" db="EMBL/GenBank/DDBJ databases">
        <authorList>
            <person name="de Groot N.N."/>
        </authorList>
    </citation>
    <scope>NUCLEOTIDE SEQUENCE [LARGE SCALE GENOMIC DNA]</scope>
    <source>
        <strain evidence="2 3">DSM 25927</strain>
    </source>
</reference>
<evidence type="ECO:0000313" key="3">
    <source>
        <dbReference type="Proteomes" id="UP000199233"/>
    </source>
</evidence>
<dbReference type="Pfam" id="PF00378">
    <property type="entry name" value="ECH_1"/>
    <property type="match status" value="1"/>
</dbReference>
<dbReference type="STRING" id="489703.SAMN04488038_11116"/>
<dbReference type="Proteomes" id="UP000199233">
    <property type="component" value="Unassembled WGS sequence"/>
</dbReference>
<accession>A0A1H9J4B7</accession>
<evidence type="ECO:0000256" key="1">
    <source>
        <dbReference type="ARBA" id="ARBA00005254"/>
    </source>
</evidence>